<dbReference type="PROSITE" id="PS50181">
    <property type="entry name" value="FBOX"/>
    <property type="match status" value="1"/>
</dbReference>
<feature type="domain" description="F-box" evidence="1">
    <location>
        <begin position="12"/>
        <end position="57"/>
    </location>
</feature>
<comment type="caution">
    <text evidence="2">The sequence shown here is derived from an EMBL/GenBank/DDBJ whole genome shotgun (WGS) entry which is preliminary data.</text>
</comment>
<evidence type="ECO:0000313" key="2">
    <source>
        <dbReference type="EMBL" id="KAG0584180.1"/>
    </source>
</evidence>
<dbReference type="Pfam" id="PF00646">
    <property type="entry name" value="F-box"/>
    <property type="match status" value="1"/>
</dbReference>
<name>A0A8T0IK73_CERPU</name>
<protein>
    <recommendedName>
        <fullName evidence="1">F-box domain-containing protein</fullName>
    </recommendedName>
</protein>
<gene>
    <name evidence="2" type="ORF">KC19_3G191100</name>
</gene>
<organism evidence="2 3">
    <name type="scientific">Ceratodon purpureus</name>
    <name type="common">Fire moss</name>
    <name type="synonym">Dicranum purpureum</name>
    <dbReference type="NCBI Taxonomy" id="3225"/>
    <lineage>
        <taxon>Eukaryota</taxon>
        <taxon>Viridiplantae</taxon>
        <taxon>Streptophyta</taxon>
        <taxon>Embryophyta</taxon>
        <taxon>Bryophyta</taxon>
        <taxon>Bryophytina</taxon>
        <taxon>Bryopsida</taxon>
        <taxon>Dicranidae</taxon>
        <taxon>Pseudoditrichales</taxon>
        <taxon>Ditrichaceae</taxon>
        <taxon>Ceratodon</taxon>
    </lineage>
</organism>
<dbReference type="PANTHER" id="PTHR31672">
    <property type="entry name" value="BNACNNG10540D PROTEIN"/>
    <property type="match status" value="1"/>
</dbReference>
<evidence type="ECO:0000313" key="3">
    <source>
        <dbReference type="Proteomes" id="UP000822688"/>
    </source>
</evidence>
<dbReference type="AlphaFoldDB" id="A0A8T0IK73"/>
<dbReference type="InterPro" id="IPR036047">
    <property type="entry name" value="F-box-like_dom_sf"/>
</dbReference>
<reference evidence="2" key="1">
    <citation type="submission" date="2020-06" db="EMBL/GenBank/DDBJ databases">
        <title>WGS assembly of Ceratodon purpureus strain R40.</title>
        <authorList>
            <person name="Carey S.B."/>
            <person name="Jenkins J."/>
            <person name="Shu S."/>
            <person name="Lovell J.T."/>
            <person name="Sreedasyam A."/>
            <person name="Maumus F."/>
            <person name="Tiley G.P."/>
            <person name="Fernandez-Pozo N."/>
            <person name="Barry K."/>
            <person name="Chen C."/>
            <person name="Wang M."/>
            <person name="Lipzen A."/>
            <person name="Daum C."/>
            <person name="Saski C.A."/>
            <person name="Payton A.C."/>
            <person name="Mcbreen J.C."/>
            <person name="Conrad R.E."/>
            <person name="Kollar L.M."/>
            <person name="Olsson S."/>
            <person name="Huttunen S."/>
            <person name="Landis J.B."/>
            <person name="Wickett N.J."/>
            <person name="Johnson M.G."/>
            <person name="Rensing S.A."/>
            <person name="Grimwood J."/>
            <person name="Schmutz J."/>
            <person name="Mcdaniel S.F."/>
        </authorList>
    </citation>
    <scope>NUCLEOTIDE SEQUENCE</scope>
    <source>
        <strain evidence="2">R40</strain>
    </source>
</reference>
<evidence type="ECO:0000259" key="1">
    <source>
        <dbReference type="PROSITE" id="PS50181"/>
    </source>
</evidence>
<dbReference type="SUPFAM" id="SSF81383">
    <property type="entry name" value="F-box domain"/>
    <property type="match status" value="1"/>
</dbReference>
<dbReference type="Gene3D" id="2.120.10.80">
    <property type="entry name" value="Kelch-type beta propeller"/>
    <property type="match status" value="1"/>
</dbReference>
<accession>A0A8T0IK73</accession>
<dbReference type="EMBL" id="CM026423">
    <property type="protein sequence ID" value="KAG0584180.1"/>
    <property type="molecule type" value="Genomic_DNA"/>
</dbReference>
<dbReference type="SMART" id="SM00256">
    <property type="entry name" value="FBOX"/>
    <property type="match status" value="1"/>
</dbReference>
<proteinExistence type="predicted"/>
<dbReference type="Proteomes" id="UP000822688">
    <property type="component" value="Chromosome 3"/>
</dbReference>
<keyword evidence="3" id="KW-1185">Reference proteome</keyword>
<dbReference type="InterPro" id="IPR050796">
    <property type="entry name" value="SCF_F-box_component"/>
</dbReference>
<dbReference type="Gene3D" id="1.20.1280.50">
    <property type="match status" value="1"/>
</dbReference>
<sequence length="409" mass="46447">MRMEESARWVMESMWTDLPAGILENVFTFLPISSVCRFRTLSKNWNRFISSPAFRHAQLSKASPEEFVLITLRWGRLDGGWDVLDMAKRRFLTFSDDFLRNHVQQQGLAPLGHQFGRNYLAAAAGGLFCVRYLFDEETSGLFVCNPVLKTVKQLPHLAGWGEFSQRVVMSTDRVSMEYEIFVVNIPAYYTVGALSEPHSILVYESKTGNWRQAPYKPMSPPVNYPSYQVWWGSLTIFRNEQYCIVNKGSREGIVSYNKETGEVSDLAGVDIPLAPTSHLVVCTDRLFCVIPVEDDTDDFPSVEIFEINISTKESNLLTEMPQDLLIWVLGHDLERGFFCEMESKIKVATGSADSILICTVVGRCAAYSLSKRSWSQYPDDHNLLEAYCQADMTREELYGSSYCLSLCPP</sequence>
<dbReference type="InterPro" id="IPR001810">
    <property type="entry name" value="F-box_dom"/>
</dbReference>
<dbReference type="InterPro" id="IPR015915">
    <property type="entry name" value="Kelch-typ_b-propeller"/>
</dbReference>